<dbReference type="InterPro" id="IPR010359">
    <property type="entry name" value="IrrE_HExxH"/>
</dbReference>
<proteinExistence type="predicted"/>
<accession>W4Q4X5</accession>
<organism evidence="2 3">
    <name type="scientific">Halalkalibacter wakoensis JCM 9140</name>
    <dbReference type="NCBI Taxonomy" id="1236970"/>
    <lineage>
        <taxon>Bacteria</taxon>
        <taxon>Bacillati</taxon>
        <taxon>Bacillota</taxon>
        <taxon>Bacilli</taxon>
        <taxon>Bacillales</taxon>
        <taxon>Bacillaceae</taxon>
        <taxon>Halalkalibacter</taxon>
    </lineage>
</organism>
<evidence type="ECO:0000313" key="3">
    <source>
        <dbReference type="Proteomes" id="UP000018890"/>
    </source>
</evidence>
<dbReference type="EMBL" id="BAUT01000037">
    <property type="protein sequence ID" value="GAE26990.1"/>
    <property type="molecule type" value="Genomic_DNA"/>
</dbReference>
<feature type="domain" description="IrrE N-terminal-like" evidence="1">
    <location>
        <begin position="50"/>
        <end position="147"/>
    </location>
</feature>
<dbReference type="OrthoDB" id="2417909at2"/>
<reference evidence="2" key="1">
    <citation type="journal article" date="2014" name="Genome Announc.">
        <title>Draft Genome Sequences of Three Alkaliphilic Bacillus Strains, Bacillus wakoensis JCM 9140T, Bacillus akibai JCM 9157T, and Bacillus hemicellulosilyticus JCM 9152T.</title>
        <authorList>
            <person name="Yuki M."/>
            <person name="Oshima K."/>
            <person name="Suda W."/>
            <person name="Oshida Y."/>
            <person name="Kitamura K."/>
            <person name="Iida T."/>
            <person name="Hattori M."/>
            <person name="Ohkuma M."/>
        </authorList>
    </citation>
    <scope>NUCLEOTIDE SEQUENCE [LARGE SCALE GENOMIC DNA]</scope>
    <source>
        <strain evidence="2">JCM 9140</strain>
    </source>
</reference>
<dbReference type="STRING" id="1236970.JCM9140_3100"/>
<evidence type="ECO:0000313" key="2">
    <source>
        <dbReference type="EMBL" id="GAE26990.1"/>
    </source>
</evidence>
<sequence length="169" mass="20188">METYYKPTSLESWISLRYRQKNIVTPDDLVEDKICFAYNIFLKRWAKPSHSIETGNFKMISIDTSIDYYKQREEFYHELCHILRHAGRQIMMPKAFRELQEWDANNFVKYAAIPLHMLRGFDFTDSNIISIMSDSFKVTPQLCEERLLKIKNNLYYKEAFNGKNSNVFT</sequence>
<dbReference type="Proteomes" id="UP000018890">
    <property type="component" value="Unassembled WGS sequence"/>
</dbReference>
<evidence type="ECO:0000259" key="1">
    <source>
        <dbReference type="Pfam" id="PF06114"/>
    </source>
</evidence>
<protein>
    <submittedName>
        <fullName evidence="2">Phage-like element PBSX protein XkdA</fullName>
    </submittedName>
</protein>
<dbReference type="AlphaFoldDB" id="W4Q4X5"/>
<keyword evidence="3" id="KW-1185">Reference proteome</keyword>
<gene>
    <name evidence="2" type="ORF">JCM9140_3100</name>
</gene>
<name>W4Q4X5_9BACI</name>
<dbReference type="RefSeq" id="WP_034747508.1">
    <property type="nucleotide sequence ID" value="NZ_BAUT01000037.1"/>
</dbReference>
<comment type="caution">
    <text evidence="2">The sequence shown here is derived from an EMBL/GenBank/DDBJ whole genome shotgun (WGS) entry which is preliminary data.</text>
</comment>
<dbReference type="Pfam" id="PF06114">
    <property type="entry name" value="Peptidase_M78"/>
    <property type="match status" value="1"/>
</dbReference>